<comment type="caution">
    <text evidence="2">The sequence shown here is derived from an EMBL/GenBank/DDBJ whole genome shotgun (WGS) entry which is preliminary data.</text>
</comment>
<organism evidence="2 3">
    <name type="scientific">Monilinia fructicola</name>
    <name type="common">Brown rot fungus</name>
    <name type="synonym">Ciboria fructicola</name>
    <dbReference type="NCBI Taxonomy" id="38448"/>
    <lineage>
        <taxon>Eukaryota</taxon>
        <taxon>Fungi</taxon>
        <taxon>Dikarya</taxon>
        <taxon>Ascomycota</taxon>
        <taxon>Pezizomycotina</taxon>
        <taxon>Leotiomycetes</taxon>
        <taxon>Helotiales</taxon>
        <taxon>Sclerotiniaceae</taxon>
        <taxon>Monilinia</taxon>
    </lineage>
</organism>
<name>A0A5M9JV98_MONFR</name>
<protein>
    <submittedName>
        <fullName evidence="2">Uncharacterized protein</fullName>
    </submittedName>
</protein>
<proteinExistence type="predicted"/>
<reference evidence="2 3" key="1">
    <citation type="submission" date="2019-06" db="EMBL/GenBank/DDBJ databases">
        <title>Genome Sequence of the Brown Rot Fungal Pathogen Monilinia fructicola.</title>
        <authorList>
            <person name="De Miccolis Angelini R.M."/>
            <person name="Landi L."/>
            <person name="Abate D."/>
            <person name="Pollastro S."/>
            <person name="Romanazzi G."/>
            <person name="Faretra F."/>
        </authorList>
    </citation>
    <scope>NUCLEOTIDE SEQUENCE [LARGE SCALE GENOMIC DNA]</scope>
    <source>
        <strain evidence="2 3">Mfrc123</strain>
    </source>
</reference>
<keyword evidence="1" id="KW-1133">Transmembrane helix</keyword>
<evidence type="ECO:0000313" key="3">
    <source>
        <dbReference type="Proteomes" id="UP000322873"/>
    </source>
</evidence>
<dbReference type="AlphaFoldDB" id="A0A5M9JV98"/>
<sequence length="76" mass="8553">MVRVCVLRDTMLTRWIVVTPRTGNESCVMIPLFVKRTSAFELLYPVRLFTGCAAAAAAAVVVVSFYVCMEKRKHKT</sequence>
<keyword evidence="3" id="KW-1185">Reference proteome</keyword>
<feature type="transmembrane region" description="Helical" evidence="1">
    <location>
        <begin position="48"/>
        <end position="68"/>
    </location>
</feature>
<keyword evidence="1" id="KW-0812">Transmembrane</keyword>
<dbReference type="Proteomes" id="UP000322873">
    <property type="component" value="Unassembled WGS sequence"/>
</dbReference>
<evidence type="ECO:0000313" key="2">
    <source>
        <dbReference type="EMBL" id="KAA8572607.1"/>
    </source>
</evidence>
<keyword evidence="1" id="KW-0472">Membrane</keyword>
<evidence type="ECO:0000256" key="1">
    <source>
        <dbReference type="SAM" id="Phobius"/>
    </source>
</evidence>
<accession>A0A5M9JV98</accession>
<dbReference type="EMBL" id="VICG01000004">
    <property type="protein sequence ID" value="KAA8572607.1"/>
    <property type="molecule type" value="Genomic_DNA"/>
</dbReference>
<gene>
    <name evidence="2" type="ORF">EYC84_003209</name>
</gene>